<accession>A0ABT3ZAZ7</accession>
<feature type="transmembrane region" description="Helical" evidence="1">
    <location>
        <begin position="392"/>
        <end position="411"/>
    </location>
</feature>
<evidence type="ECO:0000313" key="3">
    <source>
        <dbReference type="Proteomes" id="UP001073227"/>
    </source>
</evidence>
<dbReference type="PANTHER" id="PTHR30092:SF0">
    <property type="entry name" value="INNER MEMBRANE PROTEIN CRED"/>
    <property type="match status" value="1"/>
</dbReference>
<dbReference type="InterPro" id="IPR010364">
    <property type="entry name" value="Uncharacterised_IM_CreD"/>
</dbReference>
<feature type="transmembrane region" description="Helical" evidence="1">
    <location>
        <begin position="311"/>
        <end position="330"/>
    </location>
</feature>
<evidence type="ECO:0000256" key="1">
    <source>
        <dbReference type="SAM" id="Phobius"/>
    </source>
</evidence>
<dbReference type="Proteomes" id="UP001073227">
    <property type="component" value="Unassembled WGS sequence"/>
</dbReference>
<feature type="transmembrane region" description="Helical" evidence="1">
    <location>
        <begin position="342"/>
        <end position="360"/>
    </location>
</feature>
<gene>
    <name evidence="2" type="primary">creD</name>
    <name evidence="2" type="ORF">OEG84_14600</name>
</gene>
<comment type="caution">
    <text evidence="2">The sequence shown here is derived from an EMBL/GenBank/DDBJ whole genome shotgun (WGS) entry which is preliminary data.</text>
</comment>
<dbReference type="EMBL" id="JAOVZR010000001">
    <property type="protein sequence ID" value="MCY0148898.1"/>
    <property type="molecule type" value="Genomic_DNA"/>
</dbReference>
<feature type="transmembrane region" description="Helical" evidence="1">
    <location>
        <begin position="366"/>
        <end position="385"/>
    </location>
</feature>
<evidence type="ECO:0000313" key="2">
    <source>
        <dbReference type="EMBL" id="MCY0148898.1"/>
    </source>
</evidence>
<keyword evidence="1" id="KW-0472">Membrane</keyword>
<dbReference type="RefSeq" id="WP_267654428.1">
    <property type="nucleotide sequence ID" value="NZ_JAOVZR010000001.1"/>
</dbReference>
<keyword evidence="1" id="KW-1133">Transmembrane helix</keyword>
<dbReference type="NCBIfam" id="NF008712">
    <property type="entry name" value="PRK11715.1-1"/>
    <property type="match status" value="1"/>
</dbReference>
<feature type="transmembrane region" description="Helical" evidence="1">
    <location>
        <begin position="417"/>
        <end position="435"/>
    </location>
</feature>
<keyword evidence="1" id="KW-0812">Transmembrane</keyword>
<reference evidence="2" key="1">
    <citation type="submission" date="2022-10" db="EMBL/GenBank/DDBJ databases">
        <title>Hoeflea sp. G2-23, isolated from marine algae.</title>
        <authorList>
            <person name="Kristyanto S."/>
            <person name="Kim J.M."/>
            <person name="Jeon C.O."/>
        </authorList>
    </citation>
    <scope>NUCLEOTIDE SEQUENCE</scope>
    <source>
        <strain evidence="2">G2-23</strain>
    </source>
</reference>
<dbReference type="PANTHER" id="PTHR30092">
    <property type="entry name" value="INNER MEMBRANE PROTEIN CRED"/>
    <property type="match status" value="1"/>
</dbReference>
<protein>
    <submittedName>
        <fullName evidence="2">Cell envelope integrity protein CreD</fullName>
    </submittedName>
</protein>
<feature type="transmembrane region" description="Helical" evidence="1">
    <location>
        <begin position="20"/>
        <end position="41"/>
    </location>
</feature>
<sequence>MSTQSPPALLGALRSPGVKFFVIGLIGLFLLIPASMVWVLVTERQDRAKGAEAEVAQSWGAAQTLGGVFISVPYETQQEMQTGKGIVVQRVRRTALFMPEEITYNVGSKSDERKRGIFTVPVYDAEVLVTGRFKRPDPREIGIAADADVKWEEAALAIPLSGPRSIRAGAKVEIDGRSQSIEPGAALPDGTVQKGIHIGKLFENTPAGFSFRLEFGLKGSTSFSVVPGARTTHVEMTSDWAHPSFSGIYLPDGSTISEEGFSAEWTVPHLALSMPLAFTAGKNSGFGLGSGQSLGVRFYQPVDHYALVDRAIKYAVLFIGSVFVAVFVLETRSGRAVHGAQYALMGLALVLFYVLLLALAEHTGFMIAYGVAGLATTLLVSTYCARLLASRLLGAVIAGLLTTVFGLLYLFLQMEDFALLAGAVFAFVVLAVAMFSTASLDWSGRGNGTTVAPLSDDGAA</sequence>
<organism evidence="2 3">
    <name type="scientific">Hoeflea algicola</name>
    <dbReference type="NCBI Taxonomy" id="2983763"/>
    <lineage>
        <taxon>Bacteria</taxon>
        <taxon>Pseudomonadati</taxon>
        <taxon>Pseudomonadota</taxon>
        <taxon>Alphaproteobacteria</taxon>
        <taxon>Hyphomicrobiales</taxon>
        <taxon>Rhizobiaceae</taxon>
        <taxon>Hoeflea</taxon>
    </lineage>
</organism>
<name>A0ABT3ZAZ7_9HYPH</name>
<keyword evidence="3" id="KW-1185">Reference proteome</keyword>
<dbReference type="Pfam" id="PF06123">
    <property type="entry name" value="CreD"/>
    <property type="match status" value="1"/>
</dbReference>
<proteinExistence type="predicted"/>
<dbReference type="PIRSF" id="PIRSF004548">
    <property type="entry name" value="CreD"/>
    <property type="match status" value="1"/>
</dbReference>